<dbReference type="InterPro" id="IPR036844">
    <property type="entry name" value="Hint_dom_sf"/>
</dbReference>
<evidence type="ECO:0000313" key="4">
    <source>
        <dbReference type="Proteomes" id="UP000178520"/>
    </source>
</evidence>
<proteinExistence type="predicted"/>
<name>A0A1F8EA44_9BACT</name>
<dbReference type="CDD" id="cd00081">
    <property type="entry name" value="Hint"/>
    <property type="match status" value="1"/>
</dbReference>
<dbReference type="AlphaFoldDB" id="A0A1F8EA44"/>
<feature type="domain" description="Hint" evidence="2">
    <location>
        <begin position="50"/>
        <end position="95"/>
    </location>
</feature>
<dbReference type="InterPro" id="IPR030934">
    <property type="entry name" value="Intein_C"/>
</dbReference>
<feature type="region of interest" description="Disordered" evidence="1">
    <location>
        <begin position="1"/>
        <end position="23"/>
    </location>
</feature>
<evidence type="ECO:0000259" key="2">
    <source>
        <dbReference type="SMART" id="SM00305"/>
    </source>
</evidence>
<reference evidence="3 4" key="1">
    <citation type="journal article" date="2016" name="Nat. Commun.">
        <title>Thousands of microbial genomes shed light on interconnected biogeochemical processes in an aquifer system.</title>
        <authorList>
            <person name="Anantharaman K."/>
            <person name="Brown C.T."/>
            <person name="Hug L.A."/>
            <person name="Sharon I."/>
            <person name="Castelle C.J."/>
            <person name="Probst A.J."/>
            <person name="Thomas B.C."/>
            <person name="Singh A."/>
            <person name="Wilkins M.J."/>
            <person name="Karaoz U."/>
            <person name="Brodie E.L."/>
            <person name="Williams K.H."/>
            <person name="Hubbard S.S."/>
            <person name="Banfield J.F."/>
        </authorList>
    </citation>
    <scope>NUCLEOTIDE SEQUENCE [LARGE SCALE GENOMIC DNA]</scope>
</reference>
<dbReference type="EMBL" id="MGJA01000008">
    <property type="protein sequence ID" value="OGM97764.1"/>
    <property type="molecule type" value="Genomic_DNA"/>
</dbReference>
<feature type="compositionally biased region" description="Low complexity" evidence="1">
    <location>
        <begin position="431"/>
        <end position="453"/>
    </location>
</feature>
<dbReference type="Gene3D" id="2.170.16.10">
    <property type="entry name" value="Hedgehog/Intein (Hint) domain"/>
    <property type="match status" value="1"/>
</dbReference>
<sequence length="530" mass="55413">MKKINNNKISASGRSKSGMSNLGTGTWTKVSELRPGMKIAVPKNEIGIGTDDVLWDEIVAVNHIGRERVYDIEVEGTHNFIGNDIFAHNTYINNDLINISAINLEVGDIVRPASGSQRFVVATPADENQVAGIVTATPATSDSVSTSIAFSGQAIVKVSAENGAIKVGDRLALSDNQPGVAIKATTAGMTIGIAMEDAIVDRVLTLVNVGYWVPSVATVTGTTASGSGTVTVSSSGSPTDVLATLANAVMTRVQSIWASGDIIKEGISKTYFAISNLQLSISNFGTSISEAISNWGTRDITIANTADDATKALFTGNSAQASDQSKVDLAENNEYLTTYGVDSTRGEIQLSGSSQIVAGEARVYFDYSFSSIISDKAPIRVIVTPTSMMQGQLYTDSKSQYGFVIKELNAQDNGTFDWLVIARRKGFDTDIISTPTPDSTSSPQATPATAPSTDPTPTPTPDVAPTSDVTPTPTPTPDAAPVTDATPAPTPEPTPDITPVPDTTPTPVPDATPEPTPSSITPESTPTPTP</sequence>
<evidence type="ECO:0000313" key="3">
    <source>
        <dbReference type="EMBL" id="OGM97764.1"/>
    </source>
</evidence>
<dbReference type="SMART" id="SM00305">
    <property type="entry name" value="HintC"/>
    <property type="match status" value="1"/>
</dbReference>
<dbReference type="InterPro" id="IPR003586">
    <property type="entry name" value="Hint_dom_C"/>
</dbReference>
<feature type="compositionally biased region" description="Pro residues" evidence="1">
    <location>
        <begin position="488"/>
        <end position="516"/>
    </location>
</feature>
<evidence type="ECO:0000256" key="1">
    <source>
        <dbReference type="SAM" id="MobiDB-lite"/>
    </source>
</evidence>
<dbReference type="SUPFAM" id="SSF51294">
    <property type="entry name" value="Hedgehog/intein (Hint) domain"/>
    <property type="match status" value="1"/>
</dbReference>
<feature type="region of interest" description="Disordered" evidence="1">
    <location>
        <begin position="431"/>
        <end position="530"/>
    </location>
</feature>
<dbReference type="Proteomes" id="UP000178520">
    <property type="component" value="Unassembled WGS sequence"/>
</dbReference>
<dbReference type="Pfam" id="PF14890">
    <property type="entry name" value="Intein_splicing"/>
    <property type="match status" value="1"/>
</dbReference>
<dbReference type="STRING" id="1802660.A2735_01235"/>
<accession>A0A1F8EA44</accession>
<gene>
    <name evidence="3" type="ORF">A2735_01235</name>
</gene>
<comment type="caution">
    <text evidence="3">The sequence shown here is derived from an EMBL/GenBank/DDBJ whole genome shotgun (WGS) entry which is preliminary data.</text>
</comment>
<protein>
    <recommendedName>
        <fullName evidence="2">Hint domain-containing protein</fullName>
    </recommendedName>
</protein>
<dbReference type="NCBIfam" id="TIGR01443">
    <property type="entry name" value="intein_Cterm"/>
    <property type="match status" value="1"/>
</dbReference>
<dbReference type="PROSITE" id="PS50818">
    <property type="entry name" value="INTEIN_C_TER"/>
    <property type="match status" value="1"/>
</dbReference>
<organism evidence="3 4">
    <name type="scientific">Candidatus Yanofskybacteria bacterium RIFCSPHIGHO2_01_FULL_41_21</name>
    <dbReference type="NCBI Taxonomy" id="1802660"/>
    <lineage>
        <taxon>Bacteria</taxon>
        <taxon>Candidatus Yanofskyibacteriota</taxon>
    </lineage>
</organism>